<evidence type="ECO:0000256" key="4">
    <source>
        <dbReference type="ARBA" id="ARBA00023136"/>
    </source>
</evidence>
<dbReference type="InterPro" id="IPR008952">
    <property type="entry name" value="Tetraspanin_EC2_sf"/>
</dbReference>
<accession>A0A6I8UCD3</accession>
<dbReference type="HOGENOM" id="CLU_103483_0_0_1"/>
<dbReference type="CDD" id="cd03127">
    <property type="entry name" value="tetraspanin_LEL"/>
    <property type="match status" value="1"/>
</dbReference>
<dbReference type="Proteomes" id="UP000001819">
    <property type="component" value="Chromosome X"/>
</dbReference>
<evidence type="ECO:0000313" key="6">
    <source>
        <dbReference type="RefSeq" id="XP_001353241.3"/>
    </source>
</evidence>
<keyword evidence="3" id="KW-1133">Transmembrane helix</keyword>
<keyword evidence="2" id="KW-0812">Transmembrane</keyword>
<evidence type="ECO:0000256" key="1">
    <source>
        <dbReference type="ARBA" id="ARBA00004141"/>
    </source>
</evidence>
<evidence type="ECO:0000313" key="5">
    <source>
        <dbReference type="Proteomes" id="UP000001819"/>
    </source>
</evidence>
<reference evidence="6" key="1">
    <citation type="submission" date="2025-08" db="UniProtKB">
        <authorList>
            <consortium name="RefSeq"/>
        </authorList>
    </citation>
    <scope>IDENTIFICATION</scope>
    <source>
        <strain evidence="6">MV-25-SWS-2005</strain>
        <tissue evidence="6">Whole body</tissue>
    </source>
</reference>
<dbReference type="FunCoup" id="Q2M132">
    <property type="interactions" value="15"/>
</dbReference>
<accession>Q2M132</accession>
<dbReference type="GO" id="GO:0016020">
    <property type="term" value="C:membrane"/>
    <property type="evidence" value="ECO:0007669"/>
    <property type="project" value="UniProtKB-SubCell"/>
</dbReference>
<dbReference type="Gene3D" id="1.10.1450.10">
    <property type="entry name" value="Tetraspanin"/>
    <property type="match status" value="1"/>
</dbReference>
<protein>
    <submittedName>
        <fullName evidence="6">Protein late bloomer isoform X1</fullName>
    </submittedName>
</protein>
<evidence type="ECO:0000256" key="3">
    <source>
        <dbReference type="ARBA" id="ARBA00022989"/>
    </source>
</evidence>
<dbReference type="GeneID" id="4813842"/>
<dbReference type="eggNOG" id="KOG3882">
    <property type="taxonomic scope" value="Eukaryota"/>
</dbReference>
<keyword evidence="5" id="KW-1185">Reference proteome</keyword>
<name>Q2M132_DROPS</name>
<organism evidence="5 6">
    <name type="scientific">Drosophila pseudoobscura pseudoobscura</name>
    <name type="common">Fruit fly</name>
    <dbReference type="NCBI Taxonomy" id="46245"/>
    <lineage>
        <taxon>Eukaryota</taxon>
        <taxon>Metazoa</taxon>
        <taxon>Ecdysozoa</taxon>
        <taxon>Arthropoda</taxon>
        <taxon>Hexapoda</taxon>
        <taxon>Insecta</taxon>
        <taxon>Pterygota</taxon>
        <taxon>Neoptera</taxon>
        <taxon>Endopterygota</taxon>
        <taxon>Diptera</taxon>
        <taxon>Brachycera</taxon>
        <taxon>Muscomorpha</taxon>
        <taxon>Ephydroidea</taxon>
        <taxon>Drosophilidae</taxon>
        <taxon>Drosophila</taxon>
        <taxon>Sophophora</taxon>
    </lineage>
</organism>
<comment type="subcellular location">
    <subcellularLocation>
        <location evidence="1">Membrane</location>
        <topology evidence="1">Multi-pass membrane protein</topology>
    </subcellularLocation>
</comment>
<evidence type="ECO:0000256" key="2">
    <source>
        <dbReference type="ARBA" id="ARBA00022692"/>
    </source>
</evidence>
<keyword evidence="4" id="KW-0472">Membrane</keyword>
<dbReference type="RefSeq" id="XP_001353241.3">
    <property type="nucleotide sequence ID" value="XM_001353205.4"/>
</dbReference>
<dbReference type="InterPro" id="IPR018499">
    <property type="entry name" value="Tetraspanin/Peripherin"/>
</dbReference>
<gene>
    <name evidence="6" type="primary">Tsp66A</name>
</gene>
<dbReference type="SUPFAM" id="SSF48652">
    <property type="entry name" value="Tetraspanin"/>
    <property type="match status" value="1"/>
</dbReference>
<dbReference type="AlphaFoldDB" id="Q2M132"/>
<dbReference type="InParanoid" id="Q2M132"/>
<dbReference type="KEGG" id="dpo:4813842"/>
<dbReference type="Pfam" id="PF00335">
    <property type="entry name" value="Tetraspanin"/>
    <property type="match status" value="1"/>
</dbReference>
<proteinExistence type="predicted"/>
<sequence>MAAIQIREKIQSFGLSKRPLSEPASDISKEEVATAKRKIRKTWKLSICQWFMYGLISVCLALNIADMLSYMKTISQISGCGRCIFLKYQLILMAVGVLVIFLLCAIAVVVLKQSANGLRIVVMLMFLATWLQMMMIILLTHEYPLIHDIEVIWKRHMSLEYYENKYECCGMMGPDDYTYNKDLVPSSCFKHRSMMSQDLYKSGCATKKTTPSDLAITELVSIAFQYVLIVAILLHRKYLERNLVEARSLRALTTALLHLPP</sequence>
<dbReference type="Bgee" id="FBgn0074291">
    <property type="expression patterns" value="Expressed in male reproductive system and 1 other cell type or tissue"/>
</dbReference>